<dbReference type="Pfam" id="PF13377">
    <property type="entry name" value="Peripla_BP_3"/>
    <property type="match status" value="1"/>
</dbReference>
<evidence type="ECO:0000313" key="5">
    <source>
        <dbReference type="EMBL" id="MBB3713542.1"/>
    </source>
</evidence>
<proteinExistence type="predicted"/>
<evidence type="ECO:0000256" key="3">
    <source>
        <dbReference type="ARBA" id="ARBA00023163"/>
    </source>
</evidence>
<dbReference type="InterPro" id="IPR028082">
    <property type="entry name" value="Peripla_BP_I"/>
</dbReference>
<dbReference type="Pfam" id="PF00356">
    <property type="entry name" value="LacI"/>
    <property type="match status" value="1"/>
</dbReference>
<dbReference type="Proteomes" id="UP000576152">
    <property type="component" value="Unassembled WGS sequence"/>
</dbReference>
<dbReference type="PANTHER" id="PTHR30146">
    <property type="entry name" value="LACI-RELATED TRANSCRIPTIONAL REPRESSOR"/>
    <property type="match status" value="1"/>
</dbReference>
<sequence length="340" mass="36770">MKNKIMGSNGRVTIKTVAADAGVSVAAVSKVLRDAYGVSEALRTKVLESIDRLGYRPSTAARGMRGQTYSVGIVMVEMANPFLPEIVAGANDVLATEKYHSMIGVGEAQLKLETALIERMIDTRMDGVLLIAPRLSGEQLARYARQLPMVVIGHHEPQAQAFDTVNSDDQMGGRITVEALVAEGHRRIAMMSLPEKGSTEVDVYRQREIGYVEAMRAAGLGDEIRILRSRERRRLVEADLATALDGPELPSAMFCWSDLHAISLLSGAKSRGIAVPERLAVVGYDNSPVAALSMIGLSSVDQGGRRLGEVAARTLLSRIGGRSAPEHLLLDPVLVRRESF</sequence>
<organism evidence="5 6">
    <name type="scientific">Limimaricola variabilis</name>
    <dbReference type="NCBI Taxonomy" id="1492771"/>
    <lineage>
        <taxon>Bacteria</taxon>
        <taxon>Pseudomonadati</taxon>
        <taxon>Pseudomonadota</taxon>
        <taxon>Alphaproteobacteria</taxon>
        <taxon>Rhodobacterales</taxon>
        <taxon>Paracoccaceae</taxon>
        <taxon>Limimaricola</taxon>
    </lineage>
</organism>
<keyword evidence="3" id="KW-0804">Transcription</keyword>
<feature type="domain" description="HTH lacI-type" evidence="4">
    <location>
        <begin position="12"/>
        <end position="66"/>
    </location>
</feature>
<gene>
    <name evidence="5" type="ORF">FHS00_003146</name>
</gene>
<dbReference type="Gene3D" id="3.40.50.2300">
    <property type="match status" value="2"/>
</dbReference>
<dbReference type="InterPro" id="IPR000843">
    <property type="entry name" value="HTH_LacI"/>
</dbReference>
<evidence type="ECO:0000256" key="2">
    <source>
        <dbReference type="ARBA" id="ARBA00023125"/>
    </source>
</evidence>
<dbReference type="SUPFAM" id="SSF47413">
    <property type="entry name" value="lambda repressor-like DNA-binding domains"/>
    <property type="match status" value="1"/>
</dbReference>
<dbReference type="InterPro" id="IPR010982">
    <property type="entry name" value="Lambda_DNA-bd_dom_sf"/>
</dbReference>
<dbReference type="Gene3D" id="1.10.260.40">
    <property type="entry name" value="lambda repressor-like DNA-binding domains"/>
    <property type="match status" value="1"/>
</dbReference>
<keyword evidence="1" id="KW-0805">Transcription regulation</keyword>
<name>A0ABR6HSL2_9RHOB</name>
<accession>A0ABR6HSL2</accession>
<dbReference type="RefSeq" id="WP_183475021.1">
    <property type="nucleotide sequence ID" value="NZ_JACIBX010000016.1"/>
</dbReference>
<dbReference type="SMART" id="SM00354">
    <property type="entry name" value="HTH_LACI"/>
    <property type="match status" value="1"/>
</dbReference>
<dbReference type="PANTHER" id="PTHR30146:SF109">
    <property type="entry name" value="HTH-TYPE TRANSCRIPTIONAL REGULATOR GALS"/>
    <property type="match status" value="1"/>
</dbReference>
<evidence type="ECO:0000256" key="1">
    <source>
        <dbReference type="ARBA" id="ARBA00023015"/>
    </source>
</evidence>
<dbReference type="SUPFAM" id="SSF53822">
    <property type="entry name" value="Periplasmic binding protein-like I"/>
    <property type="match status" value="1"/>
</dbReference>
<dbReference type="PROSITE" id="PS50932">
    <property type="entry name" value="HTH_LACI_2"/>
    <property type="match status" value="1"/>
</dbReference>
<reference evidence="5 6" key="1">
    <citation type="submission" date="2020-08" db="EMBL/GenBank/DDBJ databases">
        <title>Genomic Encyclopedia of Type Strains, Phase III (KMG-III): the genomes of soil and plant-associated and newly described type strains.</title>
        <authorList>
            <person name="Whitman W."/>
        </authorList>
    </citation>
    <scope>NUCLEOTIDE SEQUENCE [LARGE SCALE GENOMIC DNA]</scope>
    <source>
        <strain evidence="5 6">CECT 8572</strain>
    </source>
</reference>
<dbReference type="CDD" id="cd01392">
    <property type="entry name" value="HTH_LacI"/>
    <property type="match status" value="1"/>
</dbReference>
<dbReference type="CDD" id="cd06267">
    <property type="entry name" value="PBP1_LacI_sugar_binding-like"/>
    <property type="match status" value="1"/>
</dbReference>
<keyword evidence="6" id="KW-1185">Reference proteome</keyword>
<protein>
    <submittedName>
        <fullName evidence="5">LacI family transcriptional regulator</fullName>
    </submittedName>
</protein>
<comment type="caution">
    <text evidence="5">The sequence shown here is derived from an EMBL/GenBank/DDBJ whole genome shotgun (WGS) entry which is preliminary data.</text>
</comment>
<dbReference type="InterPro" id="IPR046335">
    <property type="entry name" value="LacI/GalR-like_sensor"/>
</dbReference>
<keyword evidence="2" id="KW-0238">DNA-binding</keyword>
<dbReference type="EMBL" id="JACIBX010000016">
    <property type="protein sequence ID" value="MBB3713542.1"/>
    <property type="molecule type" value="Genomic_DNA"/>
</dbReference>
<evidence type="ECO:0000313" key="6">
    <source>
        <dbReference type="Proteomes" id="UP000576152"/>
    </source>
</evidence>
<evidence type="ECO:0000259" key="4">
    <source>
        <dbReference type="PROSITE" id="PS50932"/>
    </source>
</evidence>